<feature type="domain" description="Polysaccharide pyruvyl transferase" evidence="1">
    <location>
        <begin position="14"/>
        <end position="342"/>
    </location>
</feature>
<comment type="caution">
    <text evidence="2">The sequence shown here is derived from an EMBL/GenBank/DDBJ whole genome shotgun (WGS) entry which is preliminary data.</text>
</comment>
<evidence type="ECO:0000313" key="2">
    <source>
        <dbReference type="EMBL" id="GIQ62547.1"/>
    </source>
</evidence>
<dbReference type="PANTHER" id="PTHR36836">
    <property type="entry name" value="COLANIC ACID BIOSYNTHESIS PROTEIN WCAK"/>
    <property type="match status" value="1"/>
</dbReference>
<accession>A0ABQ4N2Z2</accession>
<dbReference type="PANTHER" id="PTHR36836:SF1">
    <property type="entry name" value="COLANIC ACID BIOSYNTHESIS PROTEIN WCAK"/>
    <property type="match status" value="1"/>
</dbReference>
<dbReference type="Pfam" id="PF04230">
    <property type="entry name" value="PS_pyruv_trans"/>
    <property type="match status" value="1"/>
</dbReference>
<dbReference type="RefSeq" id="WP_062491331.1">
    <property type="nucleotide sequence ID" value="NZ_BOVJ01000037.1"/>
</dbReference>
<dbReference type="Proteomes" id="UP000680304">
    <property type="component" value="Unassembled WGS sequence"/>
</dbReference>
<sequence length="402" mass="44908">MKTILLAGVPKSPNLGDGLIAYTINRMIRMRGSYRIIHFDLLDGRCPEEETPSEAAPVVRLNAAGLKKRATPDWMRMLKAYWLHRAKDSVMLGQVREAVAEADAVFIGGGHLLIDTYLTFPLSVRRVAREAKRQRKPLHIVFVGARGPWSLPAKRWFLEACRYAETIAVRDADSREFLLAMDASLADKTVALADPALYTLEAFPRLPAGSGTDRVPASRSARNRPVVGLGIMDPHEMKRHSAFRWERDECADWWRDAAIELTSRGLQVNVFTNGSATDNAFVEMYVKPRCAGLEGVQFLGYPTTVAGLVERIAACDAVIAQRLHACIPALSMMKPTYGLIWDQKLSSIFRELGLESHLVDFRRPASSAIAAMRLTEAPAGRFPELIRLKKEELYRHMGRILA</sequence>
<organism evidence="2 3">
    <name type="scientific">Paenibacillus cisolokensis</name>
    <dbReference type="NCBI Taxonomy" id="1658519"/>
    <lineage>
        <taxon>Bacteria</taxon>
        <taxon>Bacillati</taxon>
        <taxon>Bacillota</taxon>
        <taxon>Bacilli</taxon>
        <taxon>Bacillales</taxon>
        <taxon>Paenibacillaceae</taxon>
        <taxon>Paenibacillus</taxon>
    </lineage>
</organism>
<evidence type="ECO:0000259" key="1">
    <source>
        <dbReference type="Pfam" id="PF04230"/>
    </source>
</evidence>
<dbReference type="InterPro" id="IPR007345">
    <property type="entry name" value="Polysacch_pyruvyl_Trfase"/>
</dbReference>
<gene>
    <name evidence="2" type="ORF">PACILC2_11150</name>
</gene>
<evidence type="ECO:0000313" key="3">
    <source>
        <dbReference type="Proteomes" id="UP000680304"/>
    </source>
</evidence>
<protein>
    <recommendedName>
        <fullName evidence="1">Polysaccharide pyruvyl transferase domain-containing protein</fullName>
    </recommendedName>
</protein>
<keyword evidence="3" id="KW-1185">Reference proteome</keyword>
<dbReference type="EMBL" id="BOVJ01000037">
    <property type="protein sequence ID" value="GIQ62547.1"/>
    <property type="molecule type" value="Genomic_DNA"/>
</dbReference>
<name>A0ABQ4N2Z2_9BACL</name>
<proteinExistence type="predicted"/>
<reference evidence="2 3" key="1">
    <citation type="submission" date="2021-04" db="EMBL/GenBank/DDBJ databases">
        <title>Draft genome sequence of Paenibacillus cisolokensis, LC2-13A.</title>
        <authorList>
            <person name="Uke A."/>
            <person name="Chhe C."/>
            <person name="Baramee S."/>
            <person name="Kosugi A."/>
        </authorList>
    </citation>
    <scope>NUCLEOTIDE SEQUENCE [LARGE SCALE GENOMIC DNA]</scope>
    <source>
        <strain evidence="2 3">LC2-13A</strain>
    </source>
</reference>